<reference evidence="5 6" key="1">
    <citation type="submission" date="2019-12" db="EMBL/GenBank/DDBJ databases">
        <title>Nocardia sp. nov. ET3-3 isolated from soil.</title>
        <authorList>
            <person name="Kanchanasin P."/>
            <person name="Tanasupawat S."/>
            <person name="Yuki M."/>
            <person name="Kudo T."/>
        </authorList>
    </citation>
    <scope>NUCLEOTIDE SEQUENCE [LARGE SCALE GENOMIC DNA]</scope>
    <source>
        <strain evidence="5 6">ET3-3</strain>
    </source>
</reference>
<dbReference type="EMBL" id="WRPP01000018">
    <property type="protein sequence ID" value="MVU84067.1"/>
    <property type="molecule type" value="Genomic_DNA"/>
</dbReference>
<dbReference type="Pfam" id="PF07859">
    <property type="entry name" value="Abhydrolase_3"/>
    <property type="match status" value="1"/>
</dbReference>
<dbReference type="Proteomes" id="UP000466794">
    <property type="component" value="Unassembled WGS sequence"/>
</dbReference>
<dbReference type="InterPro" id="IPR050300">
    <property type="entry name" value="GDXG_lipolytic_enzyme"/>
</dbReference>
<dbReference type="InterPro" id="IPR013094">
    <property type="entry name" value="AB_hydrolase_3"/>
</dbReference>
<gene>
    <name evidence="5" type="ORF">GPX89_43420</name>
</gene>
<dbReference type="GO" id="GO:0004806">
    <property type="term" value="F:triacylglycerol lipase activity"/>
    <property type="evidence" value="ECO:0007669"/>
    <property type="project" value="TreeGrafter"/>
</dbReference>
<evidence type="ECO:0000256" key="1">
    <source>
        <dbReference type="ARBA" id="ARBA00010515"/>
    </source>
</evidence>
<dbReference type="Gene3D" id="3.40.50.1820">
    <property type="entry name" value="alpha/beta hydrolase"/>
    <property type="match status" value="1"/>
</dbReference>
<sequence length="241" mass="24875">MTHQPTSGPGALPAGATPLRARTGMTPSWLDSPGGSRDRVLLYVRGGDFSLGSLLSHHALAARAGCATGMRVLFPEYVAAPEPPYRAIVGDLLAVWRRLRHDHAIPAESIAVMGDSSGGNIMHGLFAALHRSGEELPGAALMVSPAPELGFRGAITDQDGLGTLFSAAVVHRLFAGYPNGSDPRHLWATTGSAANAGLPSMLVQTGTAETLIRDWPRFTAEAAAAALAAALRDEAATAAAG</sequence>
<dbReference type="PANTHER" id="PTHR48081:SF30">
    <property type="entry name" value="ACETYL-HYDROLASE LIPR-RELATED"/>
    <property type="match status" value="1"/>
</dbReference>
<evidence type="ECO:0000256" key="2">
    <source>
        <dbReference type="ARBA" id="ARBA00022801"/>
    </source>
</evidence>
<evidence type="ECO:0000313" key="5">
    <source>
        <dbReference type="EMBL" id="MVU84067.1"/>
    </source>
</evidence>
<feature type="region of interest" description="Disordered" evidence="3">
    <location>
        <begin position="1"/>
        <end position="30"/>
    </location>
</feature>
<dbReference type="PANTHER" id="PTHR48081">
    <property type="entry name" value="AB HYDROLASE SUPERFAMILY PROTEIN C4A8.06C"/>
    <property type="match status" value="1"/>
</dbReference>
<dbReference type="RefSeq" id="WP_157393647.1">
    <property type="nucleotide sequence ID" value="NZ_WRPP01000018.1"/>
</dbReference>
<proteinExistence type="inferred from homology"/>
<dbReference type="SUPFAM" id="SSF53474">
    <property type="entry name" value="alpha/beta-Hydrolases"/>
    <property type="match status" value="1"/>
</dbReference>
<name>A0A7K1VBU2_9NOCA</name>
<protein>
    <submittedName>
        <fullName evidence="5">Alpha/beta hydrolase fold domain-containing protein</fullName>
    </submittedName>
</protein>
<comment type="caution">
    <text evidence="5">The sequence shown here is derived from an EMBL/GenBank/DDBJ whole genome shotgun (WGS) entry which is preliminary data.</text>
</comment>
<keyword evidence="2 5" id="KW-0378">Hydrolase</keyword>
<feature type="domain" description="Alpha/beta hydrolase fold-3" evidence="4">
    <location>
        <begin position="41"/>
        <end position="226"/>
    </location>
</feature>
<evidence type="ECO:0000313" key="6">
    <source>
        <dbReference type="Proteomes" id="UP000466794"/>
    </source>
</evidence>
<organism evidence="5 6">
    <name type="scientific">Nocardia terrae</name>
    <dbReference type="NCBI Taxonomy" id="2675851"/>
    <lineage>
        <taxon>Bacteria</taxon>
        <taxon>Bacillati</taxon>
        <taxon>Actinomycetota</taxon>
        <taxon>Actinomycetes</taxon>
        <taxon>Mycobacteriales</taxon>
        <taxon>Nocardiaceae</taxon>
        <taxon>Nocardia</taxon>
    </lineage>
</organism>
<accession>A0A7K1VBU2</accession>
<keyword evidence="6" id="KW-1185">Reference proteome</keyword>
<evidence type="ECO:0000259" key="4">
    <source>
        <dbReference type="Pfam" id="PF07859"/>
    </source>
</evidence>
<comment type="similarity">
    <text evidence="1">Belongs to the 'GDXG' lipolytic enzyme family.</text>
</comment>
<evidence type="ECO:0000256" key="3">
    <source>
        <dbReference type="SAM" id="MobiDB-lite"/>
    </source>
</evidence>
<dbReference type="InterPro" id="IPR029058">
    <property type="entry name" value="AB_hydrolase_fold"/>
</dbReference>
<dbReference type="AlphaFoldDB" id="A0A7K1VBU2"/>